<dbReference type="EMBL" id="CAJNOT010009845">
    <property type="protein sequence ID" value="CAF1527441.1"/>
    <property type="molecule type" value="Genomic_DNA"/>
</dbReference>
<protein>
    <recommendedName>
        <fullName evidence="4">Chorein N-terminal domain-containing protein</fullName>
    </recommendedName>
</protein>
<dbReference type="AlphaFoldDB" id="A0A815V4Q9"/>
<organism evidence="5 6">
    <name type="scientific">Rotaria sordida</name>
    <dbReference type="NCBI Taxonomy" id="392033"/>
    <lineage>
        <taxon>Eukaryota</taxon>
        <taxon>Metazoa</taxon>
        <taxon>Spiralia</taxon>
        <taxon>Gnathifera</taxon>
        <taxon>Rotifera</taxon>
        <taxon>Eurotatoria</taxon>
        <taxon>Bdelloidea</taxon>
        <taxon>Philodinida</taxon>
        <taxon>Philodinidae</taxon>
        <taxon>Rotaria</taxon>
    </lineage>
</organism>
<dbReference type="GO" id="GO:0045053">
    <property type="term" value="P:protein retention in Golgi apparatus"/>
    <property type="evidence" value="ECO:0007669"/>
    <property type="project" value="TreeGrafter"/>
</dbReference>
<feature type="non-terminal residue" evidence="5">
    <location>
        <position position="157"/>
    </location>
</feature>
<feature type="domain" description="Chorein N-terminal" evidence="4">
    <location>
        <begin position="1"/>
        <end position="157"/>
    </location>
</feature>
<keyword evidence="2" id="KW-0813">Transport</keyword>
<sequence>LNLPVTISLGYLEKLTLQVPWKNIYKQATKATIDGLFLLVVPKTEVEYDAKRDEKEQHEAKMKEVHQIEELRKEQEALKNAKASNKNSDTFVERMQLQVIRNLELSIRNIHVVYEDKSTKPNHPFAFGFTLHYITLHTTNPDWQPTILTEDTPLIHK</sequence>
<dbReference type="Pfam" id="PF12624">
    <property type="entry name" value="VPS13_N"/>
    <property type="match status" value="1"/>
</dbReference>
<dbReference type="PANTHER" id="PTHR16166">
    <property type="entry name" value="VACUOLAR PROTEIN SORTING-ASSOCIATED PROTEIN VPS13"/>
    <property type="match status" value="1"/>
</dbReference>
<proteinExistence type="inferred from homology"/>
<dbReference type="PANTHER" id="PTHR16166:SF93">
    <property type="entry name" value="INTERMEMBRANE LIPID TRANSFER PROTEIN VPS13"/>
    <property type="match status" value="1"/>
</dbReference>
<name>A0A815V4Q9_9BILA</name>
<dbReference type="InterPro" id="IPR026854">
    <property type="entry name" value="VPS13_N"/>
</dbReference>
<evidence type="ECO:0000256" key="2">
    <source>
        <dbReference type="ARBA" id="ARBA00022448"/>
    </source>
</evidence>
<evidence type="ECO:0000256" key="3">
    <source>
        <dbReference type="SAM" id="Coils"/>
    </source>
</evidence>
<feature type="coiled-coil region" evidence="3">
    <location>
        <begin position="48"/>
        <end position="88"/>
    </location>
</feature>
<evidence type="ECO:0000256" key="1">
    <source>
        <dbReference type="ARBA" id="ARBA00006545"/>
    </source>
</evidence>
<evidence type="ECO:0000259" key="4">
    <source>
        <dbReference type="Pfam" id="PF12624"/>
    </source>
</evidence>
<dbReference type="GO" id="GO:0006623">
    <property type="term" value="P:protein targeting to vacuole"/>
    <property type="evidence" value="ECO:0007669"/>
    <property type="project" value="TreeGrafter"/>
</dbReference>
<evidence type="ECO:0000313" key="5">
    <source>
        <dbReference type="EMBL" id="CAF1527441.1"/>
    </source>
</evidence>
<feature type="non-terminal residue" evidence="5">
    <location>
        <position position="1"/>
    </location>
</feature>
<reference evidence="5" key="1">
    <citation type="submission" date="2021-02" db="EMBL/GenBank/DDBJ databases">
        <authorList>
            <person name="Nowell W R."/>
        </authorList>
    </citation>
    <scope>NUCLEOTIDE SEQUENCE</scope>
</reference>
<evidence type="ECO:0000313" key="6">
    <source>
        <dbReference type="Proteomes" id="UP000663864"/>
    </source>
</evidence>
<keyword evidence="3" id="KW-0175">Coiled coil</keyword>
<dbReference type="InterPro" id="IPR026847">
    <property type="entry name" value="VPS13"/>
</dbReference>
<dbReference type="Proteomes" id="UP000663864">
    <property type="component" value="Unassembled WGS sequence"/>
</dbReference>
<comment type="similarity">
    <text evidence="1">Belongs to the VPS13 family.</text>
</comment>
<accession>A0A815V4Q9</accession>
<gene>
    <name evidence="5" type="ORF">ZHD862_LOCUS38613</name>
</gene>
<comment type="caution">
    <text evidence="5">The sequence shown here is derived from an EMBL/GenBank/DDBJ whole genome shotgun (WGS) entry which is preliminary data.</text>
</comment>